<dbReference type="EC" id="2.7.11.1" evidence="3"/>
<dbReference type="Gene3D" id="1.10.510.10">
    <property type="entry name" value="Transferase(Phosphotransferase) domain 1"/>
    <property type="match status" value="1"/>
</dbReference>
<evidence type="ECO:0000256" key="4">
    <source>
        <dbReference type="ARBA" id="ARBA00022527"/>
    </source>
</evidence>
<feature type="domain" description="EF-hand" evidence="17">
    <location>
        <begin position="344"/>
        <end position="379"/>
    </location>
</feature>
<dbReference type="Gene3D" id="3.30.200.20">
    <property type="entry name" value="Phosphorylase Kinase, domain 1"/>
    <property type="match status" value="1"/>
</dbReference>
<gene>
    <name evidence="18" type="ORF">SteCoe_24319</name>
</gene>
<dbReference type="EMBL" id="MPUH01000637">
    <property type="protein sequence ID" value="OMJ76333.1"/>
    <property type="molecule type" value="Genomic_DNA"/>
</dbReference>
<evidence type="ECO:0000256" key="6">
    <source>
        <dbReference type="ARBA" id="ARBA00022723"/>
    </source>
</evidence>
<dbReference type="Pfam" id="PF13499">
    <property type="entry name" value="EF-hand_7"/>
    <property type="match status" value="2"/>
</dbReference>
<dbReference type="FunFam" id="1.10.238.10:FF:000003">
    <property type="entry name" value="Calmodulin A"/>
    <property type="match status" value="1"/>
</dbReference>
<dbReference type="Pfam" id="PF00069">
    <property type="entry name" value="Pkinase"/>
    <property type="match status" value="1"/>
</dbReference>
<dbReference type="SMART" id="SM00054">
    <property type="entry name" value="EFh"/>
    <property type="match status" value="4"/>
</dbReference>
<comment type="catalytic activity">
    <reaction evidence="14">
        <text>L-seryl-[protein] + ATP = O-phospho-L-seryl-[protein] + ADP + H(+)</text>
        <dbReference type="Rhea" id="RHEA:17989"/>
        <dbReference type="Rhea" id="RHEA-COMP:9863"/>
        <dbReference type="Rhea" id="RHEA-COMP:11604"/>
        <dbReference type="ChEBI" id="CHEBI:15378"/>
        <dbReference type="ChEBI" id="CHEBI:29999"/>
        <dbReference type="ChEBI" id="CHEBI:30616"/>
        <dbReference type="ChEBI" id="CHEBI:83421"/>
        <dbReference type="ChEBI" id="CHEBI:456216"/>
        <dbReference type="EC" id="2.7.11.1"/>
    </reaction>
</comment>
<evidence type="ECO:0000256" key="8">
    <source>
        <dbReference type="ARBA" id="ARBA00022741"/>
    </source>
</evidence>
<keyword evidence="4" id="KW-0723">Serine/threonine-protein kinase</keyword>
<evidence type="ECO:0000313" key="19">
    <source>
        <dbReference type="Proteomes" id="UP000187209"/>
    </source>
</evidence>
<keyword evidence="5" id="KW-0808">Transferase</keyword>
<dbReference type="Gene3D" id="1.10.238.10">
    <property type="entry name" value="EF-hand"/>
    <property type="match status" value="2"/>
</dbReference>
<dbReference type="SUPFAM" id="SSF47473">
    <property type="entry name" value="EF-hand"/>
    <property type="match status" value="1"/>
</dbReference>
<dbReference type="PROSITE" id="PS00018">
    <property type="entry name" value="EF_HAND_1"/>
    <property type="match status" value="4"/>
</dbReference>
<dbReference type="InterPro" id="IPR018247">
    <property type="entry name" value="EF_Hand_1_Ca_BS"/>
</dbReference>
<dbReference type="InterPro" id="IPR050205">
    <property type="entry name" value="CDPK_Ser/Thr_kinases"/>
</dbReference>
<keyword evidence="9" id="KW-0418">Kinase</keyword>
<dbReference type="AlphaFoldDB" id="A0A1R2BHS0"/>
<reference evidence="18 19" key="1">
    <citation type="submission" date="2016-11" db="EMBL/GenBank/DDBJ databases">
        <title>The macronuclear genome of Stentor coeruleus: a giant cell with tiny introns.</title>
        <authorList>
            <person name="Slabodnick M."/>
            <person name="Ruby J.G."/>
            <person name="Reiff S.B."/>
            <person name="Swart E.C."/>
            <person name="Gosai S."/>
            <person name="Prabakaran S."/>
            <person name="Witkowska E."/>
            <person name="Larue G.E."/>
            <person name="Fisher S."/>
            <person name="Freeman R.M."/>
            <person name="Gunawardena J."/>
            <person name="Chu W."/>
            <person name="Stover N.A."/>
            <person name="Gregory B.D."/>
            <person name="Nowacki M."/>
            <person name="Derisi J."/>
            <person name="Roy S.W."/>
            <person name="Marshall W.F."/>
            <person name="Sood P."/>
        </authorList>
    </citation>
    <scope>NUCLEOTIDE SEQUENCE [LARGE SCALE GENOMIC DNA]</scope>
    <source>
        <strain evidence="18">WM001</strain>
    </source>
</reference>
<evidence type="ECO:0000259" key="17">
    <source>
        <dbReference type="PROSITE" id="PS50222"/>
    </source>
</evidence>
<organism evidence="18 19">
    <name type="scientific">Stentor coeruleus</name>
    <dbReference type="NCBI Taxonomy" id="5963"/>
    <lineage>
        <taxon>Eukaryota</taxon>
        <taxon>Sar</taxon>
        <taxon>Alveolata</taxon>
        <taxon>Ciliophora</taxon>
        <taxon>Postciliodesmatophora</taxon>
        <taxon>Heterotrichea</taxon>
        <taxon>Heterotrichida</taxon>
        <taxon>Stentoridae</taxon>
        <taxon>Stentor</taxon>
    </lineage>
</organism>
<dbReference type="PROSITE" id="PS50011">
    <property type="entry name" value="PROTEIN_KINASE_DOM"/>
    <property type="match status" value="1"/>
</dbReference>
<dbReference type="GO" id="GO:0005509">
    <property type="term" value="F:calcium ion binding"/>
    <property type="evidence" value="ECO:0007669"/>
    <property type="project" value="InterPro"/>
</dbReference>
<evidence type="ECO:0000256" key="3">
    <source>
        <dbReference type="ARBA" id="ARBA00012513"/>
    </source>
</evidence>
<dbReference type="GO" id="GO:0004674">
    <property type="term" value="F:protein serine/threonine kinase activity"/>
    <property type="evidence" value="ECO:0007669"/>
    <property type="project" value="UniProtKB-KW"/>
</dbReference>
<evidence type="ECO:0000256" key="14">
    <source>
        <dbReference type="ARBA" id="ARBA00048679"/>
    </source>
</evidence>
<dbReference type="InterPro" id="IPR000719">
    <property type="entry name" value="Prot_kinase_dom"/>
</dbReference>
<protein>
    <recommendedName>
        <fullName evidence="3">non-specific serine/threonine protein kinase</fullName>
        <ecNumber evidence="3">2.7.11.1</ecNumber>
    </recommendedName>
</protein>
<keyword evidence="11" id="KW-0067">ATP-binding</keyword>
<evidence type="ECO:0000256" key="15">
    <source>
        <dbReference type="SAM" id="MobiDB-lite"/>
    </source>
</evidence>
<sequence length="488" mass="54772">MGACTSKKSKKSNEKEISEAKEYTANPEKFVKVKHDDIKIDYEIREKISEGGFGVVYVGKNKKSGHKRAVKVISLKTGKKVNVDSLMKEVSILKTMDHPNIIKVFEVYHNHSEISIVTELCQGGELFDRIVSQGKLTENTAAKYMLQMVSSVQYMHSKNIVHRDLKPENMLFESKKEDAQLKLIDFGTCKHFAKNLNITERVGSPYYMAPEVVSGNYNEKCDVWSLGIILFILLSGSPPFNGSSETEILMNISVKELEFKKQIWKNVSPEAVSLIKKMLTRVAADRPTITEIYNNPWIQKHANNEVPDRELASKSLRNLANFSSTSKLHRATLAYIVSQLMSSEEVSVLRETFTAIDSNGDGLLSVDEIKKAMNSLTGELAANVGEILKQVDEDGNGCINYSEFLTAAINWEKELSRERLHQAFKNFDKDGSGTISVNELLEAFGGSSGQTHMFLEMIKEADINGDGQLDLEEFCEFMEKVKNPGNRV</sequence>
<evidence type="ECO:0000256" key="7">
    <source>
        <dbReference type="ARBA" id="ARBA00022737"/>
    </source>
</evidence>
<evidence type="ECO:0000259" key="16">
    <source>
        <dbReference type="PROSITE" id="PS50011"/>
    </source>
</evidence>
<evidence type="ECO:0000256" key="9">
    <source>
        <dbReference type="ARBA" id="ARBA00022777"/>
    </source>
</evidence>
<comment type="catalytic activity">
    <reaction evidence="13">
        <text>L-threonyl-[protein] + ATP = O-phospho-L-threonyl-[protein] + ADP + H(+)</text>
        <dbReference type="Rhea" id="RHEA:46608"/>
        <dbReference type="Rhea" id="RHEA-COMP:11060"/>
        <dbReference type="Rhea" id="RHEA-COMP:11605"/>
        <dbReference type="ChEBI" id="CHEBI:15378"/>
        <dbReference type="ChEBI" id="CHEBI:30013"/>
        <dbReference type="ChEBI" id="CHEBI:30616"/>
        <dbReference type="ChEBI" id="CHEBI:61977"/>
        <dbReference type="ChEBI" id="CHEBI:456216"/>
        <dbReference type="EC" id="2.7.11.1"/>
    </reaction>
</comment>
<feature type="domain" description="EF-hand" evidence="17">
    <location>
        <begin position="454"/>
        <end position="484"/>
    </location>
</feature>
<feature type="region of interest" description="Disordered" evidence="15">
    <location>
        <begin position="1"/>
        <end position="20"/>
    </location>
</feature>
<evidence type="ECO:0000313" key="18">
    <source>
        <dbReference type="EMBL" id="OMJ76333.1"/>
    </source>
</evidence>
<dbReference type="InterPro" id="IPR008271">
    <property type="entry name" value="Ser/Thr_kinase_AS"/>
</dbReference>
<comment type="cofactor">
    <cofactor evidence="1">
        <name>Mg(2+)</name>
        <dbReference type="ChEBI" id="CHEBI:18420"/>
    </cofactor>
</comment>
<keyword evidence="6" id="KW-0479">Metal-binding</keyword>
<dbReference type="PANTHER" id="PTHR24349">
    <property type="entry name" value="SERINE/THREONINE-PROTEIN KINASE"/>
    <property type="match status" value="1"/>
</dbReference>
<comment type="subunit">
    <text evidence="2">Monomer.</text>
</comment>
<dbReference type="PROSITE" id="PS00108">
    <property type="entry name" value="PROTEIN_KINASE_ST"/>
    <property type="match status" value="1"/>
</dbReference>
<dbReference type="SUPFAM" id="SSF56112">
    <property type="entry name" value="Protein kinase-like (PK-like)"/>
    <property type="match status" value="1"/>
</dbReference>
<comment type="similarity">
    <text evidence="12">Belongs to the protein kinase superfamily. Ser/Thr protein kinase family. CDPK subfamily.</text>
</comment>
<keyword evidence="7" id="KW-0677">Repeat</keyword>
<dbReference type="InterPro" id="IPR011992">
    <property type="entry name" value="EF-hand-dom_pair"/>
</dbReference>
<dbReference type="SMART" id="SM00220">
    <property type="entry name" value="S_TKc"/>
    <property type="match status" value="1"/>
</dbReference>
<dbReference type="FunFam" id="1.10.510.10:FF:000571">
    <property type="entry name" value="Maternal embryonic leucine zipper kinase"/>
    <property type="match status" value="1"/>
</dbReference>
<dbReference type="CDD" id="cd00051">
    <property type="entry name" value="EFh"/>
    <property type="match status" value="1"/>
</dbReference>
<evidence type="ECO:0000256" key="1">
    <source>
        <dbReference type="ARBA" id="ARBA00001946"/>
    </source>
</evidence>
<dbReference type="FunFam" id="3.30.200.20:FF:000315">
    <property type="entry name" value="Calcium-dependent protein kinase 3"/>
    <property type="match status" value="1"/>
</dbReference>
<name>A0A1R2BHS0_9CILI</name>
<evidence type="ECO:0000256" key="5">
    <source>
        <dbReference type="ARBA" id="ARBA00022679"/>
    </source>
</evidence>
<keyword evidence="10" id="KW-0106">Calcium</keyword>
<evidence type="ECO:0000256" key="11">
    <source>
        <dbReference type="ARBA" id="ARBA00022840"/>
    </source>
</evidence>
<dbReference type="CDD" id="cd05117">
    <property type="entry name" value="STKc_CAMK"/>
    <property type="match status" value="1"/>
</dbReference>
<dbReference type="InterPro" id="IPR011009">
    <property type="entry name" value="Kinase-like_dom_sf"/>
</dbReference>
<evidence type="ECO:0000256" key="12">
    <source>
        <dbReference type="ARBA" id="ARBA00024334"/>
    </source>
</evidence>
<evidence type="ECO:0000256" key="13">
    <source>
        <dbReference type="ARBA" id="ARBA00047899"/>
    </source>
</evidence>
<feature type="compositionally biased region" description="Basic and acidic residues" evidence="15">
    <location>
        <begin position="11"/>
        <end position="20"/>
    </location>
</feature>
<dbReference type="Proteomes" id="UP000187209">
    <property type="component" value="Unassembled WGS sequence"/>
</dbReference>
<keyword evidence="8" id="KW-0547">Nucleotide-binding</keyword>
<comment type="caution">
    <text evidence="18">The sequence shown here is derived from an EMBL/GenBank/DDBJ whole genome shotgun (WGS) entry which is preliminary data.</text>
</comment>
<dbReference type="InterPro" id="IPR002048">
    <property type="entry name" value="EF_hand_dom"/>
</dbReference>
<accession>A0A1R2BHS0</accession>
<evidence type="ECO:0000256" key="2">
    <source>
        <dbReference type="ARBA" id="ARBA00011245"/>
    </source>
</evidence>
<feature type="domain" description="EF-hand" evidence="17">
    <location>
        <begin position="386"/>
        <end position="414"/>
    </location>
</feature>
<feature type="domain" description="EF-hand" evidence="17">
    <location>
        <begin position="415"/>
        <end position="450"/>
    </location>
</feature>
<feature type="domain" description="Protein kinase" evidence="16">
    <location>
        <begin position="42"/>
        <end position="298"/>
    </location>
</feature>
<dbReference type="OrthoDB" id="40902at2759"/>
<proteinExistence type="inferred from homology"/>
<evidence type="ECO:0000256" key="10">
    <source>
        <dbReference type="ARBA" id="ARBA00022837"/>
    </source>
</evidence>
<dbReference type="GO" id="GO:0005524">
    <property type="term" value="F:ATP binding"/>
    <property type="evidence" value="ECO:0007669"/>
    <property type="project" value="UniProtKB-KW"/>
</dbReference>
<keyword evidence="19" id="KW-1185">Reference proteome</keyword>
<dbReference type="PROSITE" id="PS50222">
    <property type="entry name" value="EF_HAND_2"/>
    <property type="match status" value="4"/>
</dbReference>